<dbReference type="Proteomes" id="UP000237347">
    <property type="component" value="Unassembled WGS sequence"/>
</dbReference>
<name>A0AAW0LMY2_QUESU</name>
<keyword evidence="2" id="KW-1185">Reference proteome</keyword>
<gene>
    <name evidence="1" type="ORF">CFP56_039069</name>
</gene>
<sequence>MWGSNFGPPNSDPRLSISFLSLAATSSGGTAQTEYTCFSGSTCWEVAMRSNIKVEVLEEEEEEEVGFDANKEETDLLVFSETETEN</sequence>
<reference evidence="1 2" key="1">
    <citation type="journal article" date="2018" name="Sci. Data">
        <title>The draft genome sequence of cork oak.</title>
        <authorList>
            <person name="Ramos A.M."/>
            <person name="Usie A."/>
            <person name="Barbosa P."/>
            <person name="Barros P.M."/>
            <person name="Capote T."/>
            <person name="Chaves I."/>
            <person name="Simoes F."/>
            <person name="Abreu I."/>
            <person name="Carrasquinho I."/>
            <person name="Faro C."/>
            <person name="Guimaraes J.B."/>
            <person name="Mendonca D."/>
            <person name="Nobrega F."/>
            <person name="Rodrigues L."/>
            <person name="Saibo N.J.M."/>
            <person name="Varela M.C."/>
            <person name="Egas C."/>
            <person name="Matos J."/>
            <person name="Miguel C.M."/>
            <person name="Oliveira M.M."/>
            <person name="Ricardo C.P."/>
            <person name="Goncalves S."/>
        </authorList>
    </citation>
    <scope>NUCLEOTIDE SEQUENCE [LARGE SCALE GENOMIC DNA]</scope>
    <source>
        <strain evidence="2">cv. HL8</strain>
    </source>
</reference>
<dbReference type="AlphaFoldDB" id="A0AAW0LMY2"/>
<comment type="caution">
    <text evidence="1">The sequence shown here is derived from an EMBL/GenBank/DDBJ whole genome shotgun (WGS) entry which is preliminary data.</text>
</comment>
<protein>
    <submittedName>
        <fullName evidence="1">Uncharacterized protein</fullName>
    </submittedName>
</protein>
<evidence type="ECO:0000313" key="2">
    <source>
        <dbReference type="Proteomes" id="UP000237347"/>
    </source>
</evidence>
<dbReference type="EMBL" id="PKMF04000076">
    <property type="protein sequence ID" value="KAK7852427.1"/>
    <property type="molecule type" value="Genomic_DNA"/>
</dbReference>
<proteinExistence type="predicted"/>
<accession>A0AAW0LMY2</accession>
<evidence type="ECO:0000313" key="1">
    <source>
        <dbReference type="EMBL" id="KAK7852427.1"/>
    </source>
</evidence>
<organism evidence="1 2">
    <name type="scientific">Quercus suber</name>
    <name type="common">Cork oak</name>
    <dbReference type="NCBI Taxonomy" id="58331"/>
    <lineage>
        <taxon>Eukaryota</taxon>
        <taxon>Viridiplantae</taxon>
        <taxon>Streptophyta</taxon>
        <taxon>Embryophyta</taxon>
        <taxon>Tracheophyta</taxon>
        <taxon>Spermatophyta</taxon>
        <taxon>Magnoliopsida</taxon>
        <taxon>eudicotyledons</taxon>
        <taxon>Gunneridae</taxon>
        <taxon>Pentapetalae</taxon>
        <taxon>rosids</taxon>
        <taxon>fabids</taxon>
        <taxon>Fagales</taxon>
        <taxon>Fagaceae</taxon>
        <taxon>Quercus</taxon>
    </lineage>
</organism>